<evidence type="ECO:0000256" key="5">
    <source>
        <dbReference type="ARBA" id="ARBA00022605"/>
    </source>
</evidence>
<evidence type="ECO:0000256" key="8">
    <source>
        <dbReference type="ARBA" id="ARBA00022833"/>
    </source>
</evidence>
<dbReference type="Gene3D" id="3.30.70.360">
    <property type="match status" value="1"/>
</dbReference>
<dbReference type="SUPFAM" id="SSF53187">
    <property type="entry name" value="Zn-dependent exopeptidases"/>
    <property type="match status" value="1"/>
</dbReference>
<dbReference type="PANTHER" id="PTHR43808:SF31">
    <property type="entry name" value="N-ACETYL-L-CITRULLINE DEACETYLASE"/>
    <property type="match status" value="1"/>
</dbReference>
<comment type="similarity">
    <text evidence="2">Belongs to the peptidase M20A family. ArgE subfamily.</text>
</comment>
<dbReference type="EMBL" id="NRRL01000056">
    <property type="protein sequence ID" value="MBK1669657.1"/>
    <property type="molecule type" value="Genomic_DNA"/>
</dbReference>
<keyword evidence="12" id="KW-1185">Reference proteome</keyword>
<keyword evidence="4" id="KW-0055">Arginine biosynthesis</keyword>
<dbReference type="SUPFAM" id="SSF55031">
    <property type="entry name" value="Bacterial exopeptidase dimerisation domain"/>
    <property type="match status" value="1"/>
</dbReference>
<keyword evidence="3" id="KW-0963">Cytoplasm</keyword>
<dbReference type="InterPro" id="IPR036264">
    <property type="entry name" value="Bact_exopeptidase_dim_dom"/>
</dbReference>
<dbReference type="InterPro" id="IPR010169">
    <property type="entry name" value="AcOrn-deacetyl"/>
</dbReference>
<dbReference type="Pfam" id="PF01546">
    <property type="entry name" value="Peptidase_M20"/>
    <property type="match status" value="1"/>
</dbReference>
<feature type="domain" description="Peptidase M20 dimerisation" evidence="10">
    <location>
        <begin position="178"/>
        <end position="288"/>
    </location>
</feature>
<protein>
    <submittedName>
        <fullName evidence="11">Acetylornithine deacetylase</fullName>
    </submittedName>
</protein>
<comment type="cofactor">
    <cofactor evidence="1">
        <name>Zn(2+)</name>
        <dbReference type="ChEBI" id="CHEBI:29105"/>
    </cofactor>
</comment>
<dbReference type="InterPro" id="IPR011650">
    <property type="entry name" value="Peptidase_M20_dimer"/>
</dbReference>
<name>A0ABS1DGP3_9PROT</name>
<sequence length="391" mass="41289">MSSHPAEPSAETRRILADLIAFDTVSRNSNLALIEYVRAQLAELGVESELTHDDAGRKANLYATIGPTDRGGIALSGHTDVVPVDDQTWASDPFELREADGRLYGRGTADMKGFLACVLAYAPAFARAQLSAPVHLCFSYDEEVGCLGVQKLLTPLLQRDVRPAAAIIGEPTGMEVINAHKGKLSMRAEVTGFACHSAYAPDGVNAALAAARLAAKLGEIAERKIAEGPFDPAYDVAHTTVHLGVLEGGTALNIVPSAARLDFEVRNLPGDDPHVLVQEAIDYARREIEPAMQAVRPGTGFSFAELSHFPALDTDPGHDVVVLAKALAGKNATGKVAFGTEAGRFKDAGIPAVVCGPGLIAQAHKPDEFVALDQLAACERFLGGLLDRLSG</sequence>
<evidence type="ECO:0000256" key="7">
    <source>
        <dbReference type="ARBA" id="ARBA00022801"/>
    </source>
</evidence>
<evidence type="ECO:0000313" key="11">
    <source>
        <dbReference type="EMBL" id="MBK1669657.1"/>
    </source>
</evidence>
<reference evidence="11 12" key="1">
    <citation type="journal article" date="2020" name="Microorganisms">
        <title>Osmotic Adaptation and Compatible Solute Biosynthesis of Phototrophic Bacteria as Revealed from Genome Analyses.</title>
        <authorList>
            <person name="Imhoff J.F."/>
            <person name="Rahn T."/>
            <person name="Kunzel S."/>
            <person name="Keller A."/>
            <person name="Neulinger S.C."/>
        </authorList>
    </citation>
    <scope>NUCLEOTIDE SEQUENCE [LARGE SCALE GENOMIC DNA]</scope>
    <source>
        <strain evidence="11 12">DSM 9895</strain>
    </source>
</reference>
<dbReference type="InterPro" id="IPR001261">
    <property type="entry name" value="ArgE/DapE_CS"/>
</dbReference>
<dbReference type="InterPro" id="IPR002933">
    <property type="entry name" value="Peptidase_M20"/>
</dbReference>
<evidence type="ECO:0000256" key="4">
    <source>
        <dbReference type="ARBA" id="ARBA00022571"/>
    </source>
</evidence>
<dbReference type="NCBIfam" id="NF005710">
    <property type="entry name" value="PRK07522.1"/>
    <property type="match status" value="1"/>
</dbReference>
<dbReference type="PANTHER" id="PTHR43808">
    <property type="entry name" value="ACETYLORNITHINE DEACETYLASE"/>
    <property type="match status" value="1"/>
</dbReference>
<keyword evidence="5" id="KW-0028">Amino-acid biosynthesis</keyword>
<evidence type="ECO:0000256" key="6">
    <source>
        <dbReference type="ARBA" id="ARBA00022723"/>
    </source>
</evidence>
<keyword evidence="9" id="KW-0170">Cobalt</keyword>
<evidence type="ECO:0000256" key="2">
    <source>
        <dbReference type="ARBA" id="ARBA00005691"/>
    </source>
</evidence>
<dbReference type="PROSITE" id="PS00758">
    <property type="entry name" value="ARGE_DAPE_CPG2_1"/>
    <property type="match status" value="1"/>
</dbReference>
<evidence type="ECO:0000256" key="3">
    <source>
        <dbReference type="ARBA" id="ARBA00022490"/>
    </source>
</evidence>
<dbReference type="InterPro" id="IPR050072">
    <property type="entry name" value="Peptidase_M20A"/>
</dbReference>
<evidence type="ECO:0000313" key="12">
    <source>
        <dbReference type="Proteomes" id="UP001296873"/>
    </source>
</evidence>
<dbReference type="Pfam" id="PF07687">
    <property type="entry name" value="M20_dimer"/>
    <property type="match status" value="1"/>
</dbReference>
<evidence type="ECO:0000256" key="1">
    <source>
        <dbReference type="ARBA" id="ARBA00001947"/>
    </source>
</evidence>
<dbReference type="NCBIfam" id="TIGR01892">
    <property type="entry name" value="AcOrn-deacetyl"/>
    <property type="match status" value="1"/>
</dbReference>
<evidence type="ECO:0000256" key="9">
    <source>
        <dbReference type="ARBA" id="ARBA00023285"/>
    </source>
</evidence>
<keyword evidence="6" id="KW-0479">Metal-binding</keyword>
<comment type="caution">
    <text evidence="11">The sequence shown here is derived from an EMBL/GenBank/DDBJ whole genome shotgun (WGS) entry which is preliminary data.</text>
</comment>
<organism evidence="11 12">
    <name type="scientific">Rhodovibrio sodomensis</name>
    <dbReference type="NCBI Taxonomy" id="1088"/>
    <lineage>
        <taxon>Bacteria</taxon>
        <taxon>Pseudomonadati</taxon>
        <taxon>Pseudomonadota</taxon>
        <taxon>Alphaproteobacteria</taxon>
        <taxon>Rhodospirillales</taxon>
        <taxon>Rhodovibrionaceae</taxon>
        <taxon>Rhodovibrio</taxon>
    </lineage>
</organism>
<dbReference type="Gene3D" id="3.40.630.10">
    <property type="entry name" value="Zn peptidases"/>
    <property type="match status" value="1"/>
</dbReference>
<gene>
    <name evidence="11" type="primary">argE</name>
    <name evidence="11" type="ORF">CKO28_16585</name>
</gene>
<accession>A0ABS1DGP3</accession>
<dbReference type="Proteomes" id="UP001296873">
    <property type="component" value="Unassembled WGS sequence"/>
</dbReference>
<proteinExistence type="inferred from homology"/>
<dbReference type="CDD" id="cd03894">
    <property type="entry name" value="M20_ArgE"/>
    <property type="match status" value="1"/>
</dbReference>
<dbReference type="PROSITE" id="PS00759">
    <property type="entry name" value="ARGE_DAPE_CPG2_2"/>
    <property type="match status" value="1"/>
</dbReference>
<keyword evidence="7" id="KW-0378">Hydrolase</keyword>
<keyword evidence="8" id="KW-0862">Zinc</keyword>
<dbReference type="RefSeq" id="WP_200341996.1">
    <property type="nucleotide sequence ID" value="NZ_NRRL01000056.1"/>
</dbReference>
<evidence type="ECO:0000259" key="10">
    <source>
        <dbReference type="Pfam" id="PF07687"/>
    </source>
</evidence>